<name>A0AC34RT67_9BILA</name>
<accession>A0AC34RT67</accession>
<organism evidence="1 2">
    <name type="scientific">Panagrolaimus sp. JU765</name>
    <dbReference type="NCBI Taxonomy" id="591449"/>
    <lineage>
        <taxon>Eukaryota</taxon>
        <taxon>Metazoa</taxon>
        <taxon>Ecdysozoa</taxon>
        <taxon>Nematoda</taxon>
        <taxon>Chromadorea</taxon>
        <taxon>Rhabditida</taxon>
        <taxon>Tylenchina</taxon>
        <taxon>Panagrolaimomorpha</taxon>
        <taxon>Panagrolaimoidea</taxon>
        <taxon>Panagrolaimidae</taxon>
        <taxon>Panagrolaimus</taxon>
    </lineage>
</organism>
<protein>
    <submittedName>
        <fullName evidence="2">Uncharacterized protein</fullName>
    </submittedName>
</protein>
<dbReference type="WBParaSite" id="JU765_v2.g9862.t1">
    <property type="protein sequence ID" value="JU765_v2.g9862.t1"/>
    <property type="gene ID" value="JU765_v2.g9862"/>
</dbReference>
<evidence type="ECO:0000313" key="1">
    <source>
        <dbReference type="Proteomes" id="UP000887576"/>
    </source>
</evidence>
<evidence type="ECO:0000313" key="2">
    <source>
        <dbReference type="WBParaSite" id="JU765_v2.g9862.t1"/>
    </source>
</evidence>
<dbReference type="Proteomes" id="UP000887576">
    <property type="component" value="Unplaced"/>
</dbReference>
<proteinExistence type="predicted"/>
<sequence length="223" mass="25038">MSRFILWSSLLIIAFSGVFSSNSEEENEKCEDRVHNFITAQSPRDKREIADYPAKITKLTGSVYDADAKPACHQKRPSVFLPGYLKLIDGQLHVNQDFDLVKDGYMRLTVSGADFDDPPCKNGTSTLFALPDDYCRLNLCNFIGVEMCKILQTKGVHTLDELETKLGFNRTLKLPEPPSILGISLLDFFSGEFKFGFAIETEGRTILEVIVPTNDKYLQIGVE</sequence>
<reference evidence="2" key="1">
    <citation type="submission" date="2022-11" db="UniProtKB">
        <authorList>
            <consortium name="WormBaseParasite"/>
        </authorList>
    </citation>
    <scope>IDENTIFICATION</scope>
</reference>